<keyword evidence="2" id="KW-1185">Reference proteome</keyword>
<gene>
    <name evidence="1" type="ORF">BT62DRAFT_462564</name>
</gene>
<dbReference type="Proteomes" id="UP000812287">
    <property type="component" value="Unassembled WGS sequence"/>
</dbReference>
<name>A0A9P7VIZ6_9AGAR</name>
<protein>
    <submittedName>
        <fullName evidence="1">Uncharacterized protein</fullName>
    </submittedName>
</protein>
<reference evidence="1" key="1">
    <citation type="submission" date="2020-11" db="EMBL/GenBank/DDBJ databases">
        <title>Adaptations for nitrogen fixation in a non-lichenized fungal sporocarp promotes dispersal by wood-feeding termites.</title>
        <authorList>
            <consortium name="DOE Joint Genome Institute"/>
            <person name="Koch R.A."/>
            <person name="Yoon G."/>
            <person name="Arayal U."/>
            <person name="Lail K."/>
            <person name="Amirebrahimi M."/>
            <person name="Labutti K."/>
            <person name="Lipzen A."/>
            <person name="Riley R."/>
            <person name="Barry K."/>
            <person name="Henrissat B."/>
            <person name="Grigoriev I.V."/>
            <person name="Herr J.R."/>
            <person name="Aime M.C."/>
        </authorList>
    </citation>
    <scope>NUCLEOTIDE SEQUENCE</scope>
    <source>
        <strain evidence="1">MCA 3950</strain>
    </source>
</reference>
<evidence type="ECO:0000313" key="1">
    <source>
        <dbReference type="EMBL" id="KAG7441973.1"/>
    </source>
</evidence>
<organism evidence="1 2">
    <name type="scientific">Guyanagaster necrorhizus</name>
    <dbReference type="NCBI Taxonomy" id="856835"/>
    <lineage>
        <taxon>Eukaryota</taxon>
        <taxon>Fungi</taxon>
        <taxon>Dikarya</taxon>
        <taxon>Basidiomycota</taxon>
        <taxon>Agaricomycotina</taxon>
        <taxon>Agaricomycetes</taxon>
        <taxon>Agaricomycetidae</taxon>
        <taxon>Agaricales</taxon>
        <taxon>Marasmiineae</taxon>
        <taxon>Physalacriaceae</taxon>
        <taxon>Guyanagaster</taxon>
    </lineage>
</organism>
<dbReference type="EMBL" id="MU250555">
    <property type="protein sequence ID" value="KAG7441973.1"/>
    <property type="molecule type" value="Genomic_DNA"/>
</dbReference>
<evidence type="ECO:0000313" key="2">
    <source>
        <dbReference type="Proteomes" id="UP000812287"/>
    </source>
</evidence>
<sequence>MAEVNAMTPTELDLDIETFIPEPLSAGSLLLEISPLQHSSLSSILEICATTSTMAFLQVDVVGATDVYDTLLFDGVTCLAPHVNDLTLRVDSCSLGSQRVLERSFKVSFYREAFLRMVRSRWGLLRDRGDGARMRSLTLCAPSSSRPSEMLKTLAELEEEGLAVEFYGYSWVVHFEPELGTEI</sequence>
<proteinExistence type="predicted"/>
<dbReference type="AlphaFoldDB" id="A0A9P7VIZ6"/>
<accession>A0A9P7VIZ6</accession>
<dbReference type="OrthoDB" id="3021603at2759"/>
<dbReference type="RefSeq" id="XP_043035473.1">
    <property type="nucleotide sequence ID" value="XM_043181002.1"/>
</dbReference>
<comment type="caution">
    <text evidence="1">The sequence shown here is derived from an EMBL/GenBank/DDBJ whole genome shotgun (WGS) entry which is preliminary data.</text>
</comment>
<dbReference type="GeneID" id="66103298"/>